<evidence type="ECO:0000313" key="2">
    <source>
        <dbReference type="Proteomes" id="UP000024284"/>
    </source>
</evidence>
<evidence type="ECO:0000313" key="1">
    <source>
        <dbReference type="EMBL" id="KFG89958.1"/>
    </source>
</evidence>
<dbReference type="AlphaFoldDB" id="A0A086P990"/>
<accession>A0A086P990</accession>
<name>A0A086P990_SPHHM</name>
<protein>
    <submittedName>
        <fullName evidence="1">Uncharacterized protein</fullName>
    </submittedName>
</protein>
<dbReference type="Proteomes" id="UP000024284">
    <property type="component" value="Unassembled WGS sequence"/>
</dbReference>
<comment type="caution">
    <text evidence="1">The sequence shown here is derived from an EMBL/GenBank/DDBJ whole genome shotgun (WGS) entry which is preliminary data.</text>
</comment>
<organism evidence="1 2">
    <name type="scientific">Sphingobium herbicidovorans (strain ATCC 700291 / DSM 11019 / CCUG 56400 / KCTC 2939 / LMG 18315 / NBRC 16415 / MH)</name>
    <name type="common">Sphingomonas herbicidovorans</name>
    <dbReference type="NCBI Taxonomy" id="1219045"/>
    <lineage>
        <taxon>Bacteria</taxon>
        <taxon>Pseudomonadati</taxon>
        <taxon>Pseudomonadota</taxon>
        <taxon>Alphaproteobacteria</taxon>
        <taxon>Sphingomonadales</taxon>
        <taxon>Sphingomonadaceae</taxon>
        <taxon>Sphingobium</taxon>
    </lineage>
</organism>
<proteinExistence type="predicted"/>
<keyword evidence="2" id="KW-1185">Reference proteome</keyword>
<sequence length="69" mass="8201">MSRILSDKHWQTELLLKRLNETGRQGAATCEQGAMFMQILAELRWRLVQYVPHGFYDLPNVLVDHWIQF</sequence>
<reference evidence="1" key="1">
    <citation type="submission" date="2014-08" db="EMBL/GenBank/DDBJ databases">
        <title>Draft genome sequences of Sphingobium herbicidovorans.</title>
        <authorList>
            <person name="Gan H.M."/>
            <person name="Gan H.Y."/>
            <person name="Savka M.A."/>
        </authorList>
    </citation>
    <scope>NUCLEOTIDE SEQUENCE [LARGE SCALE GENOMIC DNA]</scope>
    <source>
        <strain evidence="1">NBRC 16415</strain>
    </source>
</reference>
<gene>
    <name evidence="1" type="ORF">BV98_002254</name>
</gene>
<dbReference type="EMBL" id="JFZA02000018">
    <property type="protein sequence ID" value="KFG89958.1"/>
    <property type="molecule type" value="Genomic_DNA"/>
</dbReference>